<evidence type="ECO:0000313" key="2">
    <source>
        <dbReference type="EMBL" id="KAK7688095.1"/>
    </source>
</evidence>
<dbReference type="Proteomes" id="UP001385951">
    <property type="component" value="Unassembled WGS sequence"/>
</dbReference>
<sequence length="128" mass="13661">MTRVKFLSILLVSASLAATVKGAQVEFFSNKACDSASQTYRGNCNFCADPPGDWGAVRFSDIPSNFRVTVHNQNGCTSASQVGQGFGPACWLQGATKLRSAWVACAGQRFGPLNVNVTQEQDAVEVPE</sequence>
<proteinExistence type="predicted"/>
<evidence type="ECO:0000313" key="3">
    <source>
        <dbReference type="Proteomes" id="UP001385951"/>
    </source>
</evidence>
<keyword evidence="1" id="KW-0732">Signal</keyword>
<dbReference type="AlphaFoldDB" id="A0AAW0G3M3"/>
<reference evidence="2 3" key="1">
    <citation type="submission" date="2022-09" db="EMBL/GenBank/DDBJ databases">
        <authorList>
            <person name="Palmer J.M."/>
        </authorList>
    </citation>
    <scope>NUCLEOTIDE SEQUENCE [LARGE SCALE GENOMIC DNA]</scope>
    <source>
        <strain evidence="2 3">DSM 7382</strain>
    </source>
</reference>
<name>A0AAW0G3M3_9APHY</name>
<dbReference type="EMBL" id="JASBNA010000011">
    <property type="protein sequence ID" value="KAK7688095.1"/>
    <property type="molecule type" value="Genomic_DNA"/>
</dbReference>
<keyword evidence="3" id="KW-1185">Reference proteome</keyword>
<feature type="signal peptide" evidence="1">
    <location>
        <begin position="1"/>
        <end position="22"/>
    </location>
</feature>
<accession>A0AAW0G3M3</accession>
<comment type="caution">
    <text evidence="2">The sequence shown here is derived from an EMBL/GenBank/DDBJ whole genome shotgun (WGS) entry which is preliminary data.</text>
</comment>
<protein>
    <submittedName>
        <fullName evidence="2">Uncharacterized protein</fullName>
    </submittedName>
</protein>
<organism evidence="2 3">
    <name type="scientific">Cerrena zonata</name>
    <dbReference type="NCBI Taxonomy" id="2478898"/>
    <lineage>
        <taxon>Eukaryota</taxon>
        <taxon>Fungi</taxon>
        <taxon>Dikarya</taxon>
        <taxon>Basidiomycota</taxon>
        <taxon>Agaricomycotina</taxon>
        <taxon>Agaricomycetes</taxon>
        <taxon>Polyporales</taxon>
        <taxon>Cerrenaceae</taxon>
        <taxon>Cerrena</taxon>
    </lineage>
</organism>
<gene>
    <name evidence="2" type="ORF">QCA50_008465</name>
</gene>
<feature type="chain" id="PRO_5043698868" evidence="1">
    <location>
        <begin position="23"/>
        <end position="128"/>
    </location>
</feature>
<evidence type="ECO:0000256" key="1">
    <source>
        <dbReference type="SAM" id="SignalP"/>
    </source>
</evidence>